<feature type="transmembrane region" description="Helical" evidence="10">
    <location>
        <begin position="621"/>
        <end position="640"/>
    </location>
</feature>
<dbReference type="GO" id="GO:0020037">
    <property type="term" value="F:heme binding"/>
    <property type="evidence" value="ECO:0007669"/>
    <property type="project" value="InterPro"/>
</dbReference>
<protein>
    <submittedName>
        <fullName evidence="13">High-affinity iron transporter</fullName>
    </submittedName>
</protein>
<comment type="similarity">
    <text evidence="2">Belongs to the oxidase-dependent Fe transporter (OFeT) (TC 9.A.10.1) family.</text>
</comment>
<dbReference type="PROSITE" id="PS51007">
    <property type="entry name" value="CYTC"/>
    <property type="match status" value="1"/>
</dbReference>
<keyword evidence="5 9" id="KW-0479">Metal-binding</keyword>
<dbReference type="Pfam" id="PF03239">
    <property type="entry name" value="FTR1"/>
    <property type="match status" value="1"/>
</dbReference>
<evidence type="ECO:0000256" key="2">
    <source>
        <dbReference type="ARBA" id="ARBA00008333"/>
    </source>
</evidence>
<keyword evidence="4 10" id="KW-0812">Transmembrane</keyword>
<comment type="subcellular location">
    <subcellularLocation>
        <location evidence="1">Membrane</location>
        <topology evidence="1">Multi-pass membrane protein</topology>
    </subcellularLocation>
</comment>
<feature type="transmembrane region" description="Helical" evidence="10">
    <location>
        <begin position="538"/>
        <end position="558"/>
    </location>
</feature>
<feature type="transmembrane region" description="Helical" evidence="10">
    <location>
        <begin position="428"/>
        <end position="451"/>
    </location>
</feature>
<evidence type="ECO:0000256" key="9">
    <source>
        <dbReference type="PROSITE-ProRule" id="PRU00433"/>
    </source>
</evidence>
<keyword evidence="3 9" id="KW-0349">Heme</keyword>
<keyword evidence="8 10" id="KW-0472">Membrane</keyword>
<dbReference type="AlphaFoldDB" id="A0A1I3YDS5"/>
<dbReference type="Proteomes" id="UP000198725">
    <property type="component" value="Unassembled WGS sequence"/>
</dbReference>
<proteinExistence type="inferred from homology"/>
<evidence type="ECO:0000256" key="10">
    <source>
        <dbReference type="SAM" id="Phobius"/>
    </source>
</evidence>
<feature type="transmembrane region" description="Helical" evidence="10">
    <location>
        <begin position="506"/>
        <end position="532"/>
    </location>
</feature>
<feature type="chain" id="PRO_5011549852" evidence="11">
    <location>
        <begin position="31"/>
        <end position="662"/>
    </location>
</feature>
<evidence type="ECO:0000256" key="3">
    <source>
        <dbReference type="ARBA" id="ARBA00022617"/>
    </source>
</evidence>
<sequence>MITTRIRSILRNLSVAALLLWALPLPRAHAQDVSSTVPQTWQMIDYLATDYAGAVKNGAVLSASEYAEMREFTATVHRRLQALPPTPGTPALLSQADQLIASVDAKASPAQVAIEAHALADALLKAYPIPTAPAQAPDLTQGATLYQNQCAMCHGATGHGDGPVGLQLNPRPVDFTDQARADQRSPLSLYEVISHGVEGTPMASYSSRLSSDERWALAYYVGSLAYTREATTGATLWQHDTAARAQIADLKELSQARVSQLAPALGAEHARAIIGYLRAHPQAMQQALTGLPLARGRLAASLAAYRAGDAKEATQLALSAYLDGVEPIEPQLNARDGALRARIETAMGAYRTAVSGKAALPAVTQQAHAVDVLLAQAQEVTADAAGDPAATFLGAFTILVREGLEALLVVVALLAFLRKADRRVEVRYVHAGWILALVAGGITWALASYAISISGAGRELTEGLSSLFAAVVLLSVGLWMHQKSIGGRWQAYLKEKMAAALDRRSAWFLFGLAFISVYREVFETILFYAALWNDGQEVWLLGGIAAGAVTLGLIAWLLLRTSRRLPIGKFFAASSILIAVLAVVLAGKGIAALQEAGWVSVTVAPVPHIELLGIYPTWQTLLAQIAVVLMLSAGFMFNMLRGRSAPDALPASTTTRPEEDRA</sequence>
<evidence type="ECO:0000256" key="1">
    <source>
        <dbReference type="ARBA" id="ARBA00004141"/>
    </source>
</evidence>
<dbReference type="PANTHER" id="PTHR31632">
    <property type="entry name" value="IRON TRANSPORTER FTH1"/>
    <property type="match status" value="1"/>
</dbReference>
<dbReference type="GO" id="GO:0033573">
    <property type="term" value="C:high-affinity iron permease complex"/>
    <property type="evidence" value="ECO:0007669"/>
    <property type="project" value="InterPro"/>
</dbReference>
<organism evidence="13 14">
    <name type="scientific">Rhodanobacter glycinis</name>
    <dbReference type="NCBI Taxonomy" id="582702"/>
    <lineage>
        <taxon>Bacteria</taxon>
        <taxon>Pseudomonadati</taxon>
        <taxon>Pseudomonadota</taxon>
        <taxon>Gammaproteobacteria</taxon>
        <taxon>Lysobacterales</taxon>
        <taxon>Rhodanobacteraceae</taxon>
        <taxon>Rhodanobacter</taxon>
    </lineage>
</organism>
<feature type="domain" description="Cytochrome c" evidence="12">
    <location>
        <begin position="137"/>
        <end position="225"/>
    </location>
</feature>
<reference evidence="14" key="1">
    <citation type="submission" date="2016-10" db="EMBL/GenBank/DDBJ databases">
        <authorList>
            <person name="Varghese N."/>
            <person name="Submissions S."/>
        </authorList>
    </citation>
    <scope>NUCLEOTIDE SEQUENCE [LARGE SCALE GENOMIC DNA]</scope>
    <source>
        <strain evidence="14">MO64</strain>
    </source>
</reference>
<evidence type="ECO:0000256" key="11">
    <source>
        <dbReference type="SAM" id="SignalP"/>
    </source>
</evidence>
<evidence type="ECO:0000313" key="13">
    <source>
        <dbReference type="EMBL" id="SFK29326.1"/>
    </source>
</evidence>
<dbReference type="EMBL" id="FOSR01000001">
    <property type="protein sequence ID" value="SFK29326.1"/>
    <property type="molecule type" value="Genomic_DNA"/>
</dbReference>
<dbReference type="GO" id="GO:0046872">
    <property type="term" value="F:metal ion binding"/>
    <property type="evidence" value="ECO:0007669"/>
    <property type="project" value="UniProtKB-KW"/>
</dbReference>
<dbReference type="SUPFAM" id="SSF46626">
    <property type="entry name" value="Cytochrome c"/>
    <property type="match status" value="1"/>
</dbReference>
<feature type="transmembrane region" description="Helical" evidence="10">
    <location>
        <begin position="392"/>
        <end position="416"/>
    </location>
</feature>
<dbReference type="InterPro" id="IPR004923">
    <property type="entry name" value="FTR1/Fip1/EfeU"/>
</dbReference>
<evidence type="ECO:0000256" key="4">
    <source>
        <dbReference type="ARBA" id="ARBA00022692"/>
    </source>
</evidence>
<name>A0A1I3YDS5_9GAMM</name>
<dbReference type="PANTHER" id="PTHR31632:SF2">
    <property type="entry name" value="PLASMA MEMBRANE IRON PERMEASE"/>
    <property type="match status" value="1"/>
</dbReference>
<dbReference type="InterPro" id="IPR009056">
    <property type="entry name" value="Cyt_c-like_dom"/>
</dbReference>
<evidence type="ECO:0000256" key="7">
    <source>
        <dbReference type="ARBA" id="ARBA00023004"/>
    </source>
</evidence>
<keyword evidence="14" id="KW-1185">Reference proteome</keyword>
<evidence type="ECO:0000256" key="6">
    <source>
        <dbReference type="ARBA" id="ARBA00022989"/>
    </source>
</evidence>
<keyword evidence="7 9" id="KW-0408">Iron</keyword>
<dbReference type="GO" id="GO:0015093">
    <property type="term" value="F:ferrous iron transmembrane transporter activity"/>
    <property type="evidence" value="ECO:0007669"/>
    <property type="project" value="TreeGrafter"/>
</dbReference>
<evidence type="ECO:0000256" key="8">
    <source>
        <dbReference type="ARBA" id="ARBA00023136"/>
    </source>
</evidence>
<evidence type="ECO:0000313" key="14">
    <source>
        <dbReference type="Proteomes" id="UP000198725"/>
    </source>
</evidence>
<dbReference type="InterPro" id="IPR036909">
    <property type="entry name" value="Cyt_c-like_dom_sf"/>
</dbReference>
<keyword evidence="11" id="KW-0732">Signal</keyword>
<feature type="transmembrane region" description="Helical" evidence="10">
    <location>
        <begin position="463"/>
        <end position="480"/>
    </location>
</feature>
<feature type="transmembrane region" description="Helical" evidence="10">
    <location>
        <begin position="570"/>
        <end position="591"/>
    </location>
</feature>
<accession>A0A1I3YDS5</accession>
<evidence type="ECO:0000256" key="5">
    <source>
        <dbReference type="ARBA" id="ARBA00022723"/>
    </source>
</evidence>
<dbReference type="Gene3D" id="1.10.760.10">
    <property type="entry name" value="Cytochrome c-like domain"/>
    <property type="match status" value="1"/>
</dbReference>
<gene>
    <name evidence="13" type="ORF">SAMN05192579_101421</name>
</gene>
<evidence type="ECO:0000259" key="12">
    <source>
        <dbReference type="PROSITE" id="PS51007"/>
    </source>
</evidence>
<feature type="signal peptide" evidence="11">
    <location>
        <begin position="1"/>
        <end position="30"/>
    </location>
</feature>
<dbReference type="GO" id="GO:0009055">
    <property type="term" value="F:electron transfer activity"/>
    <property type="evidence" value="ECO:0007669"/>
    <property type="project" value="InterPro"/>
</dbReference>
<keyword evidence="6 10" id="KW-1133">Transmembrane helix</keyword>
<dbReference type="Pfam" id="PF13442">
    <property type="entry name" value="Cytochrome_CBB3"/>
    <property type="match status" value="1"/>
</dbReference>